<dbReference type="RefSeq" id="XP_023944586.1">
    <property type="nucleotide sequence ID" value="XM_024088818.2"/>
</dbReference>
<gene>
    <name evidence="7" type="primary">LOC112050532</name>
</gene>
<organism evidence="6 7">
    <name type="scientific">Bicyclus anynana</name>
    <name type="common">Squinting bush brown butterfly</name>
    <dbReference type="NCBI Taxonomy" id="110368"/>
    <lineage>
        <taxon>Eukaryota</taxon>
        <taxon>Metazoa</taxon>
        <taxon>Ecdysozoa</taxon>
        <taxon>Arthropoda</taxon>
        <taxon>Hexapoda</taxon>
        <taxon>Insecta</taxon>
        <taxon>Pterygota</taxon>
        <taxon>Neoptera</taxon>
        <taxon>Endopterygota</taxon>
        <taxon>Lepidoptera</taxon>
        <taxon>Glossata</taxon>
        <taxon>Ditrysia</taxon>
        <taxon>Papilionoidea</taxon>
        <taxon>Nymphalidae</taxon>
        <taxon>Satyrinae</taxon>
        <taxon>Satyrini</taxon>
        <taxon>Mycalesina</taxon>
        <taxon>Bicyclus</taxon>
    </lineage>
</organism>
<dbReference type="GeneID" id="112050532"/>
<keyword evidence="4" id="KW-0187">Copper transport</keyword>
<feature type="region of interest" description="Disordered" evidence="5">
    <location>
        <begin position="1"/>
        <end position="24"/>
    </location>
</feature>
<keyword evidence="1 4" id="KW-0812">Transmembrane</keyword>
<keyword evidence="2 4" id="KW-1133">Transmembrane helix</keyword>
<dbReference type="KEGG" id="bany:112050532"/>
<name>A0A6J1NN37_BICAN</name>
<evidence type="ECO:0000256" key="5">
    <source>
        <dbReference type="SAM" id="MobiDB-lite"/>
    </source>
</evidence>
<keyword evidence="6" id="KW-1185">Reference proteome</keyword>
<keyword evidence="4" id="KW-0813">Transport</keyword>
<keyword evidence="4" id="KW-0186">Copper</keyword>
<dbReference type="OrthoDB" id="161814at2759"/>
<evidence type="ECO:0000256" key="4">
    <source>
        <dbReference type="RuleBase" id="RU367022"/>
    </source>
</evidence>
<dbReference type="AlphaFoldDB" id="A0A6J1NN37"/>
<accession>A0A6J1NN37</accession>
<dbReference type="InterPro" id="IPR007274">
    <property type="entry name" value="Cop_transporter"/>
</dbReference>
<evidence type="ECO:0000256" key="2">
    <source>
        <dbReference type="ARBA" id="ARBA00022989"/>
    </source>
</evidence>
<dbReference type="Proteomes" id="UP001652582">
    <property type="component" value="Chromosome 21"/>
</dbReference>
<protein>
    <recommendedName>
        <fullName evidence="4">Copper transport protein</fullName>
    </recommendedName>
</protein>
<keyword evidence="3 4" id="KW-0472">Membrane</keyword>
<feature type="transmembrane region" description="Helical" evidence="4">
    <location>
        <begin position="137"/>
        <end position="165"/>
    </location>
</feature>
<dbReference type="GO" id="GO:0005375">
    <property type="term" value="F:copper ion transmembrane transporter activity"/>
    <property type="evidence" value="ECO:0007669"/>
    <property type="project" value="UniProtKB-UniRule"/>
</dbReference>
<reference evidence="7" key="1">
    <citation type="submission" date="2025-08" db="UniProtKB">
        <authorList>
            <consortium name="RefSeq"/>
        </authorList>
    </citation>
    <scope>IDENTIFICATION</scope>
</reference>
<feature type="transmembrane region" description="Helical" evidence="4">
    <location>
        <begin position="54"/>
        <end position="71"/>
    </location>
</feature>
<comment type="similarity">
    <text evidence="4">Belongs to the copper transporter (Ctr) (TC 1.A.56) family. SLC31A subfamily.</text>
</comment>
<comment type="subcellular location">
    <subcellularLocation>
        <location evidence="4">Membrane</location>
        <topology evidence="4">Multi-pass membrane protein</topology>
    </subcellularLocation>
</comment>
<dbReference type="GO" id="GO:0016020">
    <property type="term" value="C:membrane"/>
    <property type="evidence" value="ECO:0007669"/>
    <property type="project" value="UniProtKB-SubCell"/>
</dbReference>
<evidence type="ECO:0000313" key="7">
    <source>
        <dbReference type="RefSeq" id="XP_023944586.1"/>
    </source>
</evidence>
<dbReference type="Pfam" id="PF04145">
    <property type="entry name" value="Ctr"/>
    <property type="match status" value="1"/>
</dbReference>
<proteinExistence type="inferred from homology"/>
<feature type="compositionally biased region" description="Basic and acidic residues" evidence="5">
    <location>
        <begin position="8"/>
        <end position="24"/>
    </location>
</feature>
<dbReference type="PANTHER" id="PTHR12483:SF115">
    <property type="entry name" value="COPPER TRANSPORT PROTEIN"/>
    <property type="match status" value="1"/>
</dbReference>
<evidence type="ECO:0000313" key="6">
    <source>
        <dbReference type="Proteomes" id="UP001652582"/>
    </source>
</evidence>
<evidence type="ECO:0000256" key="3">
    <source>
        <dbReference type="ARBA" id="ARBA00023136"/>
    </source>
</evidence>
<sequence>MNHNDMMAAHDHSAHDHGSHEAAHDCGGSHGHAMVFHAGVQQEILFRGWETTTALELFGSAVAIFLASVLYEGFKYYREALHAQAVTPTADSQVNIAKSECGARGSCAGPAVVKYSMFSSAHVVQTFLHIIQSTVSYVLMLVFMTYNVWLCLALVLGLGLGYFCFGWKKSTVVDANEHCQ</sequence>
<keyword evidence="4" id="KW-0406">Ion transport</keyword>
<evidence type="ECO:0000256" key="1">
    <source>
        <dbReference type="ARBA" id="ARBA00022692"/>
    </source>
</evidence>
<dbReference type="PANTHER" id="PTHR12483">
    <property type="entry name" value="SOLUTE CARRIER FAMILY 31 COPPER TRANSPORTERS"/>
    <property type="match status" value="1"/>
</dbReference>